<dbReference type="Gene3D" id="3.40.50.300">
    <property type="entry name" value="P-loop containing nucleotide triphosphate hydrolases"/>
    <property type="match status" value="1"/>
</dbReference>
<reference evidence="1" key="1">
    <citation type="journal article" date="2021" name="Proc. Natl. Acad. Sci. U.S.A.">
        <title>A Catalog of Tens of Thousands of Viruses from Human Metagenomes Reveals Hidden Associations with Chronic Diseases.</title>
        <authorList>
            <person name="Tisza M.J."/>
            <person name="Buck C.B."/>
        </authorList>
    </citation>
    <scope>NUCLEOTIDE SEQUENCE</scope>
    <source>
        <strain evidence="1">Ctsus30</strain>
    </source>
</reference>
<dbReference type="InterPro" id="IPR027417">
    <property type="entry name" value="P-loop_NTPase"/>
</dbReference>
<dbReference type="EMBL" id="BK014997">
    <property type="protein sequence ID" value="DAD86269.1"/>
    <property type="molecule type" value="Genomic_DNA"/>
</dbReference>
<protein>
    <submittedName>
        <fullName evidence="1">Large terminase</fullName>
    </submittedName>
</protein>
<evidence type="ECO:0000313" key="1">
    <source>
        <dbReference type="EMBL" id="DAD86269.1"/>
    </source>
</evidence>
<accession>A0A8S5MV43</accession>
<proteinExistence type="predicted"/>
<sequence>MLPFGAVAKKFSDAQRLEVWRNNPAKWAEDHGLFMWSKQREVSQSVVEHQKTLVVTGNGVGKSRLSATLVNWWVDTHPVDDTTVVTTATNWKQVRNVLWKEIPRVKADAGIGGKVNADATWKMGDRQDPIAFGMKPDDKDESGFQGVHDQYVLVIMDEAGGISKEIFTAADAITTNKFARILAIANPNDPSCYMAEVFKREMRLKPEERSWNIIQFGAYDTPNFTGEVVPVEVATRLVQVDWVEARKKEWGEDDPRFVARVLGEFPDVSDDGLFNMGRVMQSMEAYDTSEPDEGMPIVLGVDVARYGSDSSVIVSNQGGYIKIHGRYQGLNGPELARKVGELAVELGAVEIRIDAIGVGASVLDSIYNFVPADISVVGIHGNAKSGDSTKWYNYRAAMYDQFAKAVADGRVFLPDDDELYNEIASIKYEYRGSAMLIESKENMRKRGIKSPDVLDAVIYAYQNIGAIMAGDSEGQYYSPDDLLEEDDLLDFMFEEELSVFLA</sequence>
<organism evidence="1">
    <name type="scientific">Siphoviridae sp. ctsus30</name>
    <dbReference type="NCBI Taxonomy" id="2826488"/>
    <lineage>
        <taxon>Viruses</taxon>
        <taxon>Duplodnaviria</taxon>
        <taxon>Heunggongvirae</taxon>
        <taxon>Uroviricota</taxon>
        <taxon>Caudoviricetes</taxon>
    </lineage>
</organism>
<dbReference type="Gene3D" id="3.30.420.240">
    <property type="match status" value="1"/>
</dbReference>
<name>A0A8S5MV43_9CAUD</name>